<feature type="compositionally biased region" description="Pro residues" evidence="1">
    <location>
        <begin position="42"/>
        <end position="51"/>
    </location>
</feature>
<protein>
    <recommendedName>
        <fullName evidence="2">Ubiquitin-like domain-containing protein</fullName>
    </recommendedName>
</protein>
<dbReference type="InterPro" id="IPR015496">
    <property type="entry name" value="Ubiquilin"/>
</dbReference>
<feature type="region of interest" description="Disordered" evidence="1">
    <location>
        <begin position="144"/>
        <end position="223"/>
    </location>
</feature>
<evidence type="ECO:0000313" key="4">
    <source>
        <dbReference type="Proteomes" id="UP000283269"/>
    </source>
</evidence>
<dbReference type="GO" id="GO:0005829">
    <property type="term" value="C:cytosol"/>
    <property type="evidence" value="ECO:0007669"/>
    <property type="project" value="TreeGrafter"/>
</dbReference>
<organism evidence="3 4">
    <name type="scientific">Psilocybe cyanescens</name>
    <dbReference type="NCBI Taxonomy" id="93625"/>
    <lineage>
        <taxon>Eukaryota</taxon>
        <taxon>Fungi</taxon>
        <taxon>Dikarya</taxon>
        <taxon>Basidiomycota</taxon>
        <taxon>Agaricomycotina</taxon>
        <taxon>Agaricomycetes</taxon>
        <taxon>Agaricomycetidae</taxon>
        <taxon>Agaricales</taxon>
        <taxon>Agaricineae</taxon>
        <taxon>Strophariaceae</taxon>
        <taxon>Psilocybe</taxon>
    </lineage>
</organism>
<dbReference type="STRING" id="93625.A0A409X069"/>
<dbReference type="Gene3D" id="3.10.20.90">
    <property type="entry name" value="Phosphatidylinositol 3-kinase Catalytic Subunit, Chain A, domain 1"/>
    <property type="match status" value="1"/>
</dbReference>
<dbReference type="GO" id="GO:0006511">
    <property type="term" value="P:ubiquitin-dependent protein catabolic process"/>
    <property type="evidence" value="ECO:0007669"/>
    <property type="project" value="TreeGrafter"/>
</dbReference>
<evidence type="ECO:0000313" key="3">
    <source>
        <dbReference type="EMBL" id="PPQ84122.1"/>
    </source>
</evidence>
<dbReference type="Pfam" id="PF00240">
    <property type="entry name" value="ubiquitin"/>
    <property type="match status" value="1"/>
</dbReference>
<accession>A0A409X069</accession>
<gene>
    <name evidence="3" type="ORF">CVT25_003335</name>
</gene>
<dbReference type="AlphaFoldDB" id="A0A409X069"/>
<reference evidence="3 4" key="1">
    <citation type="journal article" date="2018" name="Evol. Lett.">
        <title>Horizontal gene cluster transfer increased hallucinogenic mushroom diversity.</title>
        <authorList>
            <person name="Reynolds H.T."/>
            <person name="Vijayakumar V."/>
            <person name="Gluck-Thaler E."/>
            <person name="Korotkin H.B."/>
            <person name="Matheny P.B."/>
            <person name="Slot J.C."/>
        </authorList>
    </citation>
    <scope>NUCLEOTIDE SEQUENCE [LARGE SCALE GENOMIC DNA]</scope>
    <source>
        <strain evidence="3 4">2631</strain>
    </source>
</reference>
<feature type="region of interest" description="Disordered" evidence="1">
    <location>
        <begin position="24"/>
        <end position="60"/>
    </location>
</feature>
<dbReference type="CDD" id="cd17039">
    <property type="entry name" value="Ubl_ubiquitin_like"/>
    <property type="match status" value="1"/>
</dbReference>
<feature type="domain" description="Ubiquitin-like" evidence="2">
    <location>
        <begin position="66"/>
        <end position="137"/>
    </location>
</feature>
<dbReference type="Proteomes" id="UP000283269">
    <property type="component" value="Unassembled WGS sequence"/>
</dbReference>
<dbReference type="PROSITE" id="PS50053">
    <property type="entry name" value="UBIQUITIN_2"/>
    <property type="match status" value="1"/>
</dbReference>
<keyword evidence="4" id="KW-1185">Reference proteome</keyword>
<dbReference type="SMART" id="SM00213">
    <property type="entry name" value="UBQ"/>
    <property type="match status" value="1"/>
</dbReference>
<dbReference type="SUPFAM" id="SSF54236">
    <property type="entry name" value="Ubiquitin-like"/>
    <property type="match status" value="1"/>
</dbReference>
<dbReference type="GO" id="GO:0031593">
    <property type="term" value="F:polyubiquitin modification-dependent protein binding"/>
    <property type="evidence" value="ECO:0007669"/>
    <property type="project" value="TreeGrafter"/>
</dbReference>
<dbReference type="InParanoid" id="A0A409X069"/>
<evidence type="ECO:0000259" key="2">
    <source>
        <dbReference type="PROSITE" id="PS50053"/>
    </source>
</evidence>
<dbReference type="PANTHER" id="PTHR10677">
    <property type="entry name" value="UBIQUILIN"/>
    <property type="match status" value="1"/>
</dbReference>
<dbReference type="EMBL" id="NHYD01002926">
    <property type="protein sequence ID" value="PPQ84122.1"/>
    <property type="molecule type" value="Genomic_DNA"/>
</dbReference>
<comment type="caution">
    <text evidence="3">The sequence shown here is derived from an EMBL/GenBank/DDBJ whole genome shotgun (WGS) entry which is preliminary data.</text>
</comment>
<feature type="compositionally biased region" description="Polar residues" evidence="1">
    <location>
        <begin position="207"/>
        <end position="220"/>
    </location>
</feature>
<feature type="compositionally biased region" description="Polar residues" evidence="1">
    <location>
        <begin position="27"/>
        <end position="36"/>
    </location>
</feature>
<dbReference type="PANTHER" id="PTHR10677:SF3">
    <property type="entry name" value="FI07626P-RELATED"/>
    <property type="match status" value="1"/>
</dbReference>
<feature type="compositionally biased region" description="Low complexity" evidence="1">
    <location>
        <begin position="177"/>
        <end position="187"/>
    </location>
</feature>
<dbReference type="InterPro" id="IPR000626">
    <property type="entry name" value="Ubiquitin-like_dom"/>
</dbReference>
<evidence type="ECO:0000256" key="1">
    <source>
        <dbReference type="SAM" id="MobiDB-lite"/>
    </source>
</evidence>
<sequence length="314" mass="33293">MAEQAEKAFARTFLNTLATQPVAYSDDYQQPPQQSLKRVPVLPIPVPPPPARKPRVESSASSSASISLTFKSLKPPFAVSFPVHPTDTIASIKLLLAAQPSAPPADAQRLLLKGKALADNKLLREYTIKDGDTVNLVCKPGVNWDPSAPPAKGTESATRKEKVATMADNTSTPNKPFSFGSGSGSLSTPAKSGGGGGGHRRIPSVVLSPSPSEGTSPAQERSQKDIMLTLDVDSGVLPSSPGSNTMEMLSTFHETVADPQFWERFYAFLKSEFKTDADVHLAFEDFLCAAKGSLTPSEIAKIRDTVGVIGMAGT</sequence>
<dbReference type="OrthoDB" id="428577at2759"/>
<dbReference type="InterPro" id="IPR029071">
    <property type="entry name" value="Ubiquitin-like_domsf"/>
</dbReference>
<name>A0A409X069_PSICY</name>
<proteinExistence type="predicted"/>